<dbReference type="KEGG" id="cex:CSE_05940"/>
<dbReference type="EMBL" id="AP012051">
    <property type="protein sequence ID" value="BAL80720.1"/>
    <property type="molecule type" value="Genomic_DNA"/>
</dbReference>
<name>A0A7U6JFX5_CALEA</name>
<evidence type="ECO:0000313" key="1">
    <source>
        <dbReference type="EMBL" id="BAL80720.1"/>
    </source>
</evidence>
<accession>A0A7U6JFX5</accession>
<organism evidence="1 2">
    <name type="scientific">Caldisericum exile (strain DSM 21853 / NBRC 104410 / AZM16c01)</name>
    <dbReference type="NCBI Taxonomy" id="511051"/>
    <lineage>
        <taxon>Bacteria</taxon>
        <taxon>Pseudomonadati</taxon>
        <taxon>Caldisericota/Cryosericota group</taxon>
        <taxon>Caldisericota</taxon>
        <taxon>Caldisericia</taxon>
        <taxon>Caldisericales</taxon>
        <taxon>Caldisericaceae</taxon>
        <taxon>Caldisericum</taxon>
    </lineage>
</organism>
<sequence>MKNLKRLIILVLFFTFLPFVSVFGWNSHGLTLSYVVSNIDWLKNYNSIIITPYTYKNYETEPINPEFQVKYLEGKVGDKTDAVTILTTYADEPDWGLDENMKLSNLQVLTGGPQGYRHMYYKMGFITVGTAPTQIEFWFHMAEIAKSKGDLYWTFRFLARALHYMEDITQPYHGTPGPTSIILGNIFSGIKGLTIMCSNHHYALEDYQGYMVKIGNPDFVKTLQERFLPINEDKVKSLTDLGKFAASLNRERVKVLWPLETKLFGNDINSKKEKFKLTEDKIKMLDPTIEAEYNQVLLYSLRYFNGFSRLLLEYARKKLGF</sequence>
<dbReference type="GO" id="GO:0016788">
    <property type="term" value="F:hydrolase activity, acting on ester bonds"/>
    <property type="evidence" value="ECO:0007669"/>
    <property type="project" value="InterPro"/>
</dbReference>
<evidence type="ECO:0000313" key="2">
    <source>
        <dbReference type="Proteomes" id="UP000004793"/>
    </source>
</evidence>
<evidence type="ECO:0008006" key="3">
    <source>
        <dbReference type="Google" id="ProtNLM"/>
    </source>
</evidence>
<gene>
    <name evidence="1" type="ordered locus">CSE_05940</name>
</gene>
<protein>
    <recommendedName>
        <fullName evidence="3">Phospholipase</fullName>
    </recommendedName>
</protein>
<dbReference type="Gene3D" id="1.10.575.10">
    <property type="entry name" value="P1 Nuclease"/>
    <property type="match status" value="1"/>
</dbReference>
<reference evidence="1 2" key="1">
    <citation type="submission" date="2011-01" db="EMBL/GenBank/DDBJ databases">
        <title>Whole genome sequence of Caldisericum exile AZM16c01.</title>
        <authorList>
            <person name="Narita-Yamada S."/>
            <person name="Kawakoshi A."/>
            <person name="Nakamura S."/>
            <person name="Sasagawa M."/>
            <person name="Fukada J."/>
            <person name="Sekine M."/>
            <person name="Kato Y."/>
            <person name="Fukai R."/>
            <person name="Sasaki K."/>
            <person name="Hanamaki A."/>
            <person name="Narita H."/>
            <person name="Konno Y."/>
            <person name="Mori K."/>
            <person name="Yamazaki S."/>
            <person name="Suzuki K."/>
            <person name="Fujita N."/>
        </authorList>
    </citation>
    <scope>NUCLEOTIDE SEQUENCE [LARGE SCALE GENOMIC DNA]</scope>
    <source>
        <strain evidence="2">DSM 21853 / NBRC 104410 / AZM16c01</strain>
    </source>
</reference>
<dbReference type="OrthoDB" id="36722at2"/>
<dbReference type="RefSeq" id="WP_014453124.1">
    <property type="nucleotide sequence ID" value="NC_017096.1"/>
</dbReference>
<dbReference type="AlphaFoldDB" id="A0A7U6JFX5"/>
<dbReference type="InterPro" id="IPR008947">
    <property type="entry name" value="PLipase_C/P1_nuclease_dom_sf"/>
</dbReference>
<dbReference type="SUPFAM" id="SSF48537">
    <property type="entry name" value="Phospholipase C/P1 nuclease"/>
    <property type="match status" value="1"/>
</dbReference>
<proteinExistence type="predicted"/>
<keyword evidence="2" id="KW-1185">Reference proteome</keyword>
<dbReference type="Proteomes" id="UP000004793">
    <property type="component" value="Chromosome"/>
</dbReference>